<dbReference type="NCBIfam" id="TIGR00603">
    <property type="entry name" value="rad25"/>
    <property type="match status" value="1"/>
</dbReference>
<evidence type="ECO:0000256" key="1">
    <source>
        <dbReference type="ARBA" id="ARBA00004123"/>
    </source>
</evidence>
<dbReference type="PANTHER" id="PTHR11274:SF0">
    <property type="entry name" value="GENERAL TRANSCRIPTION AND DNA REPAIR FACTOR IIH HELICASE SUBUNIT XPB"/>
    <property type="match status" value="1"/>
</dbReference>
<dbReference type="SUPFAM" id="SSF52540">
    <property type="entry name" value="P-loop containing nucleoside triphosphate hydrolases"/>
    <property type="match status" value="2"/>
</dbReference>
<evidence type="ECO:0000259" key="19">
    <source>
        <dbReference type="PROSITE" id="PS51192"/>
    </source>
</evidence>
<feature type="compositionally biased region" description="Polar residues" evidence="18">
    <location>
        <begin position="228"/>
        <end position="242"/>
    </location>
</feature>
<comment type="catalytic activity">
    <reaction evidence="13">
        <text>Couples ATP hydrolysis with the unwinding of duplex DNA by translocating in the 3'-5' direction.</text>
        <dbReference type="EC" id="5.6.2.4"/>
    </reaction>
</comment>
<dbReference type="CDD" id="cd18789">
    <property type="entry name" value="SF2_C_XPB"/>
    <property type="match status" value="1"/>
</dbReference>
<dbReference type="InterPro" id="IPR032438">
    <property type="entry name" value="ERCC3_RAD25_C"/>
</dbReference>
<accession>A0AAD6BNY8</accession>
<keyword evidence="3" id="KW-0547">Nucleotide-binding</keyword>
<dbReference type="InterPro" id="IPR006935">
    <property type="entry name" value="Helicase/UvrB_N"/>
</dbReference>
<evidence type="ECO:0000256" key="18">
    <source>
        <dbReference type="SAM" id="MobiDB-lite"/>
    </source>
</evidence>
<dbReference type="InterPro" id="IPR027417">
    <property type="entry name" value="P-loop_NTPase"/>
</dbReference>
<feature type="domain" description="Helicase C-terminal" evidence="20">
    <location>
        <begin position="514"/>
        <end position="674"/>
    </location>
</feature>
<dbReference type="GO" id="GO:0000112">
    <property type="term" value="C:nucleotide-excision repair factor 3 complex"/>
    <property type="evidence" value="ECO:0007669"/>
    <property type="project" value="TreeGrafter"/>
</dbReference>
<dbReference type="Proteomes" id="UP001219934">
    <property type="component" value="Unassembled WGS sequence"/>
</dbReference>
<evidence type="ECO:0000256" key="11">
    <source>
        <dbReference type="ARBA" id="ARBA00023242"/>
    </source>
</evidence>
<evidence type="ECO:0000256" key="3">
    <source>
        <dbReference type="ARBA" id="ARBA00022741"/>
    </source>
</evidence>
<dbReference type="InterPro" id="IPR001650">
    <property type="entry name" value="Helicase_C-like"/>
</dbReference>
<dbReference type="InterPro" id="IPR032830">
    <property type="entry name" value="XPB/Ssl2_N"/>
</dbReference>
<keyword evidence="5" id="KW-0378">Hydrolase</keyword>
<evidence type="ECO:0000256" key="9">
    <source>
        <dbReference type="ARBA" id="ARBA00023204"/>
    </source>
</evidence>
<feature type="region of interest" description="Disordered" evidence="18">
    <location>
        <begin position="1"/>
        <end position="44"/>
    </location>
</feature>
<keyword evidence="10" id="KW-0413">Isomerase</keyword>
<evidence type="ECO:0000313" key="21">
    <source>
        <dbReference type="EMBL" id="KAJ4947148.1"/>
    </source>
</evidence>
<name>A0AAD6BNY8_9TELE</name>
<reference evidence="21" key="1">
    <citation type="submission" date="2022-11" db="EMBL/GenBank/DDBJ databases">
        <title>Chromosome-level genome of Pogonophryne albipinna.</title>
        <authorList>
            <person name="Jo E."/>
        </authorList>
    </citation>
    <scope>NUCLEOTIDE SEQUENCE</scope>
    <source>
        <strain evidence="21">SGF0006</strain>
        <tissue evidence="21">Muscle</tissue>
    </source>
</reference>
<dbReference type="PROSITE" id="PS51192">
    <property type="entry name" value="HELICASE_ATP_BIND_1"/>
    <property type="match status" value="1"/>
</dbReference>
<dbReference type="CDD" id="cd18029">
    <property type="entry name" value="DEXHc_XPB"/>
    <property type="match status" value="1"/>
</dbReference>
<sequence length="754" mass="86052">MGRKDKGDRDKKSKKRLYDEEDDEEEAGGSESQEAIPAAAGKQVDVSSTKLDEYGAKDYRVQMMLKNDNTSRPLWVAPDGHIFLEAFSPVYKYAQDFMVAIAEPVCRPNHIHEYKLTAYSLYAAVSVGLQTSDIVEYMQKLSKTSVPEGIIQFIKLCTVSYGKVKLVLKHNRYFVESAFPDVIQRLLQDTVIRECRLRTADGADTELITEVIRSKSAISKSIEEKGDPSTSQQPSDGQTSTQQLRQEMIEELQKRCIQLEYPLLAEYDFRNDTFNPDINIDLKPTAVLRPYQEKSLRKMFGNGRARSGVIVLPCGAGKSLVGVTAACTVRKRCLVLGNSSVSVEQWKAQFKMWSTIDDSQICRFTSDAKDKPIGCSVAISTYSMLGHTTKRSWEAERVMEWMRSQEWGLIILDEVHTIPARMFRRVLTIVQAHCKMGLTATLVREDDKIVDLNFLIGPKLFEANWMELQNNGYIAKVQCAEVWCPMSPEFYREYVAIKTKKRILFYTMNPNKFRACQFLIQFHERRNDKIMVFADNVFALKEYAIRLNKPYIYGPTSQGERMQILQNFKHNPKINTIFISKVGDTSFDLPEANVLIQISSHGGSRRQEAQRLGRVLRAKKGMVAEEYNAYFYSLVSQDTQEMAYSTKRQRFLVDQGYSFKVITKLAGMEEEDLMFSSKEEQQQLLQKVLAASDLDAEEELVAGELGGRPQFSRRTGTMSSMSGADDTVYMEYQGRGSKSFLGKNIHPLFKRFRK</sequence>
<keyword evidence="4" id="KW-0227">DNA damage</keyword>
<dbReference type="GO" id="GO:0003677">
    <property type="term" value="F:DNA binding"/>
    <property type="evidence" value="ECO:0007669"/>
    <property type="project" value="UniProtKB-KW"/>
</dbReference>
<evidence type="ECO:0000256" key="10">
    <source>
        <dbReference type="ARBA" id="ARBA00023235"/>
    </source>
</evidence>
<dbReference type="SMART" id="SM00490">
    <property type="entry name" value="HELICc"/>
    <property type="match status" value="1"/>
</dbReference>
<feature type="domain" description="Helicase ATP-binding" evidence="19">
    <location>
        <begin position="299"/>
        <end position="460"/>
    </location>
</feature>
<keyword evidence="9" id="KW-0234">DNA repair</keyword>
<dbReference type="Pfam" id="PF04851">
    <property type="entry name" value="ResIII"/>
    <property type="match status" value="1"/>
</dbReference>
<dbReference type="PRINTS" id="PR00851">
    <property type="entry name" value="XRODRMPGMNTB"/>
</dbReference>
<dbReference type="PROSITE" id="PS51194">
    <property type="entry name" value="HELICASE_CTER"/>
    <property type="match status" value="1"/>
</dbReference>
<feature type="compositionally biased region" description="Basic and acidic residues" evidence="18">
    <location>
        <begin position="1"/>
        <end position="11"/>
    </location>
</feature>
<evidence type="ECO:0000313" key="22">
    <source>
        <dbReference type="Proteomes" id="UP001219934"/>
    </source>
</evidence>
<gene>
    <name evidence="21" type="ORF">JOQ06_009189</name>
</gene>
<keyword evidence="7" id="KW-0067">ATP-binding</keyword>
<comment type="catalytic activity">
    <reaction evidence="17">
        <text>ATP + H2O = ADP + phosphate + H(+)</text>
        <dbReference type="Rhea" id="RHEA:13065"/>
        <dbReference type="ChEBI" id="CHEBI:15377"/>
        <dbReference type="ChEBI" id="CHEBI:15378"/>
        <dbReference type="ChEBI" id="CHEBI:30616"/>
        <dbReference type="ChEBI" id="CHEBI:43474"/>
        <dbReference type="ChEBI" id="CHEBI:456216"/>
        <dbReference type="EC" id="5.6.2.4"/>
    </reaction>
</comment>
<keyword evidence="22" id="KW-1185">Reference proteome</keyword>
<comment type="subcellular location">
    <subcellularLocation>
        <location evidence="1">Nucleus</location>
    </subcellularLocation>
</comment>
<dbReference type="PANTHER" id="PTHR11274">
    <property type="entry name" value="RAD25/XP-B DNA REPAIR HELICASE"/>
    <property type="match status" value="1"/>
</dbReference>
<organism evidence="21 22">
    <name type="scientific">Pogonophryne albipinna</name>
    <dbReference type="NCBI Taxonomy" id="1090488"/>
    <lineage>
        <taxon>Eukaryota</taxon>
        <taxon>Metazoa</taxon>
        <taxon>Chordata</taxon>
        <taxon>Craniata</taxon>
        <taxon>Vertebrata</taxon>
        <taxon>Euteleostomi</taxon>
        <taxon>Actinopterygii</taxon>
        <taxon>Neopterygii</taxon>
        <taxon>Teleostei</taxon>
        <taxon>Neoteleostei</taxon>
        <taxon>Acanthomorphata</taxon>
        <taxon>Eupercaria</taxon>
        <taxon>Perciformes</taxon>
        <taxon>Notothenioidei</taxon>
        <taxon>Pogonophryne</taxon>
    </lineage>
</organism>
<evidence type="ECO:0000256" key="5">
    <source>
        <dbReference type="ARBA" id="ARBA00022801"/>
    </source>
</evidence>
<evidence type="ECO:0000256" key="14">
    <source>
        <dbReference type="ARBA" id="ARBA00034808"/>
    </source>
</evidence>
<dbReference type="Gene3D" id="3.40.50.300">
    <property type="entry name" value="P-loop containing nucleotide triphosphate hydrolases"/>
    <property type="match status" value="2"/>
</dbReference>
<evidence type="ECO:0000256" key="13">
    <source>
        <dbReference type="ARBA" id="ARBA00034617"/>
    </source>
</evidence>
<dbReference type="EC" id="5.6.2.4" evidence="14"/>
<evidence type="ECO:0000256" key="12">
    <source>
        <dbReference type="ARBA" id="ARBA00032205"/>
    </source>
</evidence>
<dbReference type="Pfam" id="PF13625">
    <property type="entry name" value="Helicase_C_3"/>
    <property type="match status" value="1"/>
</dbReference>
<evidence type="ECO:0000256" key="4">
    <source>
        <dbReference type="ARBA" id="ARBA00022763"/>
    </source>
</evidence>
<dbReference type="GO" id="GO:0006289">
    <property type="term" value="P:nucleotide-excision repair"/>
    <property type="evidence" value="ECO:0007669"/>
    <property type="project" value="InterPro"/>
</dbReference>
<dbReference type="GO" id="GO:0043138">
    <property type="term" value="F:3'-5' DNA helicase activity"/>
    <property type="evidence" value="ECO:0007669"/>
    <property type="project" value="UniProtKB-EC"/>
</dbReference>
<feature type="compositionally biased region" description="Acidic residues" evidence="18">
    <location>
        <begin position="19"/>
        <end position="28"/>
    </location>
</feature>
<keyword evidence="8" id="KW-0238">DNA-binding</keyword>
<evidence type="ECO:0000256" key="2">
    <source>
        <dbReference type="ARBA" id="ARBA00006637"/>
    </source>
</evidence>
<comment type="caution">
    <text evidence="21">The sequence shown here is derived from an EMBL/GenBank/DDBJ whole genome shotgun (WGS) entry which is preliminary data.</text>
</comment>
<keyword evidence="11" id="KW-0539">Nucleus</keyword>
<dbReference type="Pfam" id="PF16203">
    <property type="entry name" value="ERCC3_RAD25_C"/>
    <property type="match status" value="1"/>
</dbReference>
<dbReference type="SMART" id="SM00487">
    <property type="entry name" value="DEXDc"/>
    <property type="match status" value="1"/>
</dbReference>
<dbReference type="GO" id="GO:0005675">
    <property type="term" value="C:transcription factor TFIIH holo complex"/>
    <property type="evidence" value="ECO:0007669"/>
    <property type="project" value="TreeGrafter"/>
</dbReference>
<comment type="similarity">
    <text evidence="2">Belongs to the helicase family. RAD25/XPB subfamily.</text>
</comment>
<dbReference type="FunFam" id="3.40.50.300:FF:000077">
    <property type="entry name" value="Probable DNA repair helicase RAD25"/>
    <property type="match status" value="1"/>
</dbReference>
<dbReference type="InterPro" id="IPR050615">
    <property type="entry name" value="ATP-dep_DNA_Helicase"/>
</dbReference>
<dbReference type="AlphaFoldDB" id="A0AAD6BNY8"/>
<keyword evidence="6" id="KW-0347">Helicase</keyword>
<dbReference type="GO" id="GO:0097550">
    <property type="term" value="C:transcription preinitiation complex"/>
    <property type="evidence" value="ECO:0007669"/>
    <property type="project" value="TreeGrafter"/>
</dbReference>
<evidence type="ECO:0000256" key="6">
    <source>
        <dbReference type="ARBA" id="ARBA00022806"/>
    </source>
</evidence>
<protein>
    <recommendedName>
        <fullName evidence="15">General transcription and DNA repair factor IIH helicase/translocase subunit XPB</fullName>
        <ecNumber evidence="14">5.6.2.4</ecNumber>
    </recommendedName>
    <alternativeName>
        <fullName evidence="16">DNA 3'-5' helicase/translocase XPB</fullName>
    </alternativeName>
    <alternativeName>
        <fullName evidence="12">DNA excision repair protein ERCC-3</fullName>
    </alternativeName>
</protein>
<evidence type="ECO:0000256" key="8">
    <source>
        <dbReference type="ARBA" id="ARBA00023125"/>
    </source>
</evidence>
<evidence type="ECO:0000259" key="20">
    <source>
        <dbReference type="PROSITE" id="PS51194"/>
    </source>
</evidence>
<proteinExistence type="inferred from homology"/>
<dbReference type="GO" id="GO:0006367">
    <property type="term" value="P:transcription initiation at RNA polymerase II promoter"/>
    <property type="evidence" value="ECO:0007669"/>
    <property type="project" value="InterPro"/>
</dbReference>
<dbReference type="GO" id="GO:0005524">
    <property type="term" value="F:ATP binding"/>
    <property type="evidence" value="ECO:0007669"/>
    <property type="project" value="UniProtKB-KW"/>
</dbReference>
<evidence type="ECO:0000256" key="17">
    <source>
        <dbReference type="ARBA" id="ARBA00048988"/>
    </source>
</evidence>
<dbReference type="FunFam" id="3.40.50.300:FF:000117">
    <property type="entry name" value="Putative DNA repair helicase rad25"/>
    <property type="match status" value="1"/>
</dbReference>
<dbReference type="InterPro" id="IPR014001">
    <property type="entry name" value="Helicase_ATP-bd"/>
</dbReference>
<evidence type="ECO:0000256" key="15">
    <source>
        <dbReference type="ARBA" id="ARBA00044799"/>
    </source>
</evidence>
<evidence type="ECO:0000256" key="16">
    <source>
        <dbReference type="ARBA" id="ARBA00044810"/>
    </source>
</evidence>
<dbReference type="InterPro" id="IPR001161">
    <property type="entry name" value="XPB/Ssl2"/>
</dbReference>
<dbReference type="GO" id="GO:0016787">
    <property type="term" value="F:hydrolase activity"/>
    <property type="evidence" value="ECO:0007669"/>
    <property type="project" value="UniProtKB-KW"/>
</dbReference>
<evidence type="ECO:0000256" key="7">
    <source>
        <dbReference type="ARBA" id="ARBA00022840"/>
    </source>
</evidence>
<dbReference type="EMBL" id="JAPTMU010000002">
    <property type="protein sequence ID" value="KAJ4947148.1"/>
    <property type="molecule type" value="Genomic_DNA"/>
</dbReference>
<feature type="region of interest" description="Disordered" evidence="18">
    <location>
        <begin position="220"/>
        <end position="242"/>
    </location>
</feature>